<reference evidence="1 2" key="1">
    <citation type="submission" date="2018-11" db="EMBL/GenBank/DDBJ databases">
        <title>Rufibacter latericius sp. nov., isolated from water in Baiyang Lake.</title>
        <authorList>
            <person name="Yang Y."/>
        </authorList>
    </citation>
    <scope>NUCLEOTIDE SEQUENCE [LARGE SCALE GENOMIC DNA]</scope>
    <source>
        <strain evidence="1 2">R-22-1c-1</strain>
    </source>
</reference>
<protein>
    <recommendedName>
        <fullName evidence="3">STAS/SEC14 domain-containing protein</fullName>
    </recommendedName>
</protein>
<evidence type="ECO:0000313" key="2">
    <source>
        <dbReference type="Proteomes" id="UP000272117"/>
    </source>
</evidence>
<organism evidence="1 2">
    <name type="scientific">Rufibacter latericius</name>
    <dbReference type="NCBI Taxonomy" id="2487040"/>
    <lineage>
        <taxon>Bacteria</taxon>
        <taxon>Pseudomonadati</taxon>
        <taxon>Bacteroidota</taxon>
        <taxon>Cytophagia</taxon>
        <taxon>Cytophagales</taxon>
        <taxon>Hymenobacteraceae</taxon>
        <taxon>Rufibacter</taxon>
    </lineage>
</organism>
<keyword evidence="2" id="KW-1185">Reference proteome</keyword>
<gene>
    <name evidence="1" type="ORF">EFB08_17060</name>
</gene>
<comment type="caution">
    <text evidence="1">The sequence shown here is derived from an EMBL/GenBank/DDBJ whole genome shotgun (WGS) entry which is preliminary data.</text>
</comment>
<dbReference type="EMBL" id="RJJD01000013">
    <property type="protein sequence ID" value="RNI24083.1"/>
    <property type="molecule type" value="Genomic_DNA"/>
</dbReference>
<proteinExistence type="predicted"/>
<dbReference type="OrthoDB" id="852207at2"/>
<evidence type="ECO:0008006" key="3">
    <source>
        <dbReference type="Google" id="ProtNLM"/>
    </source>
</evidence>
<accession>A0A3M9MGT0</accession>
<evidence type="ECO:0000313" key="1">
    <source>
        <dbReference type="EMBL" id="RNI24083.1"/>
    </source>
</evidence>
<dbReference type="AlphaFoldDB" id="A0A3M9MGT0"/>
<dbReference type="Proteomes" id="UP000272117">
    <property type="component" value="Unassembled WGS sequence"/>
</dbReference>
<name>A0A3M9MGT0_9BACT</name>
<sequence>MNIYTSGFLNLEYDPATDIMSVSFPPVSDILVPEISSSFGIIVEHVRNYDSKKLLFDARDTQVDVGEEVFAPVIAHFVKSLTSTRVQKIARIISSSHFREHVVRKVFKGNKLPIQFQSFTEVAPAISWLNRLDLGLQSNG</sequence>
<dbReference type="RefSeq" id="WP_123128170.1">
    <property type="nucleotide sequence ID" value="NZ_RJJD01000013.1"/>
</dbReference>